<evidence type="ECO:0000256" key="7">
    <source>
        <dbReference type="ARBA" id="ARBA00022490"/>
    </source>
</evidence>
<evidence type="ECO:0000313" key="16">
    <source>
        <dbReference type="Proteomes" id="UP000316215"/>
    </source>
</evidence>
<evidence type="ECO:0000313" key="17">
    <source>
        <dbReference type="Proteomes" id="UP000530412"/>
    </source>
</evidence>
<evidence type="ECO:0000256" key="11">
    <source>
        <dbReference type="HAMAP-Rule" id="MF_00004"/>
    </source>
</evidence>
<dbReference type="Proteomes" id="UP000530412">
    <property type="component" value="Unassembled WGS sequence"/>
</dbReference>
<dbReference type="AlphaFoldDB" id="A0A142C6V8"/>
<dbReference type="Proteomes" id="UP000316215">
    <property type="component" value="Chromosome"/>
</dbReference>
<protein>
    <recommendedName>
        <fullName evidence="6 11">Adenine phosphoribosyltransferase</fullName>
        <shortName evidence="11">APRT</shortName>
        <ecNumber evidence="6 11">2.4.2.7</ecNumber>
    </recommendedName>
</protein>
<feature type="domain" description="Phosphoribosyltransferase" evidence="12">
    <location>
        <begin position="72"/>
        <end position="168"/>
    </location>
</feature>
<dbReference type="EC" id="2.4.2.7" evidence="6 11"/>
<dbReference type="CDD" id="cd06223">
    <property type="entry name" value="PRTases_typeI"/>
    <property type="match status" value="1"/>
</dbReference>
<reference evidence="13" key="1">
    <citation type="journal article" date="2015" name="ChemBioChem">
        <title>Biosynthesis of the Fluorinated Natural Product Nucleocidin in Streptomyces calvus Is Dependent on the bldA-Specified Leu-tRNA(UUA) Molecule.</title>
        <authorList>
            <person name="Zhu X.M."/>
            <person name="Hackl S."/>
            <person name="Thaker M.N."/>
            <person name="Kalan L."/>
            <person name="Weber C."/>
            <person name="Urgast D.S."/>
            <person name="Krupp E.M."/>
            <person name="Brewer A."/>
            <person name="Vanner S."/>
            <person name="Szawiola A."/>
            <person name="Yim G."/>
            <person name="Feldmann J."/>
            <person name="Bechthold A."/>
            <person name="Wright G.D."/>
            <person name="Zechel D.L."/>
        </authorList>
    </citation>
    <scope>NUCLEOTIDE SEQUENCE</scope>
    <source>
        <strain evidence="13">ATCC 13382</strain>
    </source>
</reference>
<comment type="subcellular location">
    <subcellularLocation>
        <location evidence="3 11">Cytoplasm</location>
    </subcellularLocation>
</comment>
<dbReference type="FunFam" id="3.40.50.2020:FF:000021">
    <property type="entry name" value="Adenine phosphoribosyltransferase"/>
    <property type="match status" value="1"/>
</dbReference>
<dbReference type="InterPro" id="IPR050054">
    <property type="entry name" value="UPRTase/APRTase"/>
</dbReference>
<dbReference type="GO" id="GO:0016208">
    <property type="term" value="F:AMP binding"/>
    <property type="evidence" value="ECO:0007669"/>
    <property type="project" value="TreeGrafter"/>
</dbReference>
<evidence type="ECO:0000313" key="14">
    <source>
        <dbReference type="EMBL" id="MBA8944405.1"/>
    </source>
</evidence>
<dbReference type="InterPro" id="IPR005764">
    <property type="entry name" value="Ade_phspho_trans"/>
</dbReference>
<evidence type="ECO:0000256" key="2">
    <source>
        <dbReference type="ARBA" id="ARBA00003968"/>
    </source>
</evidence>
<gene>
    <name evidence="13" type="primary">nucV</name>
    <name evidence="11" type="synonym">apt</name>
    <name evidence="15" type="ORF">CD934_00860</name>
    <name evidence="14" type="ORF">FHS33_002843</name>
</gene>
<dbReference type="GO" id="GO:0006168">
    <property type="term" value="P:adenine salvage"/>
    <property type="evidence" value="ECO:0007669"/>
    <property type="project" value="InterPro"/>
</dbReference>
<dbReference type="NCBIfam" id="NF002634">
    <property type="entry name" value="PRK02304.1-3"/>
    <property type="match status" value="1"/>
</dbReference>
<dbReference type="PANTHER" id="PTHR32315:SF3">
    <property type="entry name" value="ADENINE PHOSPHORIBOSYLTRANSFERASE"/>
    <property type="match status" value="1"/>
</dbReference>
<dbReference type="OrthoDB" id="9803963at2"/>
<dbReference type="SMR" id="A0A142C6V8"/>
<accession>A0A514JJ95</accession>
<dbReference type="PANTHER" id="PTHR32315">
    <property type="entry name" value="ADENINE PHOSPHORIBOSYLTRANSFERASE"/>
    <property type="match status" value="1"/>
</dbReference>
<keyword evidence="8 11" id="KW-0328">Glycosyltransferase</keyword>
<evidence type="ECO:0000256" key="3">
    <source>
        <dbReference type="ARBA" id="ARBA00004496"/>
    </source>
</evidence>
<dbReference type="Gene3D" id="3.40.50.2020">
    <property type="match status" value="1"/>
</dbReference>
<evidence type="ECO:0000256" key="4">
    <source>
        <dbReference type="ARBA" id="ARBA00004659"/>
    </source>
</evidence>
<keyword evidence="10 11" id="KW-0660">Purine salvage</keyword>
<comment type="subunit">
    <text evidence="11">Homodimer.</text>
</comment>
<dbReference type="GO" id="GO:0044209">
    <property type="term" value="P:AMP salvage"/>
    <property type="evidence" value="ECO:0007669"/>
    <property type="project" value="UniProtKB-UniRule"/>
</dbReference>
<dbReference type="HAMAP" id="MF_00004">
    <property type="entry name" value="Aden_phosphoribosyltr"/>
    <property type="match status" value="1"/>
</dbReference>
<evidence type="ECO:0000256" key="1">
    <source>
        <dbReference type="ARBA" id="ARBA00000868"/>
    </source>
</evidence>
<comment type="pathway">
    <text evidence="4 11">Purine metabolism; AMP biosynthesis via salvage pathway; AMP from adenine: step 1/1.</text>
</comment>
<dbReference type="NCBIfam" id="NF002636">
    <property type="entry name" value="PRK02304.1-5"/>
    <property type="match status" value="1"/>
</dbReference>
<evidence type="ECO:0000256" key="10">
    <source>
        <dbReference type="ARBA" id="ARBA00022726"/>
    </source>
</evidence>
<evidence type="ECO:0000256" key="6">
    <source>
        <dbReference type="ARBA" id="ARBA00011893"/>
    </source>
</evidence>
<evidence type="ECO:0000256" key="8">
    <source>
        <dbReference type="ARBA" id="ARBA00022676"/>
    </source>
</evidence>
<comment type="similarity">
    <text evidence="5 11">Belongs to the purine/pyrimidine phosphoribosyltransferase family.</text>
</comment>
<dbReference type="Pfam" id="PF00156">
    <property type="entry name" value="Pribosyltran"/>
    <property type="match status" value="1"/>
</dbReference>
<dbReference type="GO" id="GO:0002055">
    <property type="term" value="F:adenine binding"/>
    <property type="evidence" value="ECO:0007669"/>
    <property type="project" value="TreeGrafter"/>
</dbReference>
<dbReference type="GO" id="GO:0005737">
    <property type="term" value="C:cytoplasm"/>
    <property type="evidence" value="ECO:0007669"/>
    <property type="project" value="UniProtKB-SubCell"/>
</dbReference>
<proteinExistence type="inferred from homology"/>
<dbReference type="GO" id="GO:0006166">
    <property type="term" value="P:purine ribonucleoside salvage"/>
    <property type="evidence" value="ECO:0007669"/>
    <property type="project" value="UniProtKB-UniRule"/>
</dbReference>
<reference evidence="15 16" key="3">
    <citation type="submission" date="2017-07" db="EMBL/GenBank/DDBJ databases">
        <title>The Complete Genome of Streptomyces asterosporus-ZSY.</title>
        <authorList>
            <person name="Zhang S."/>
        </authorList>
    </citation>
    <scope>NUCLEOTIDE SEQUENCE [LARGE SCALE GENOMIC DNA]</scope>
    <source>
        <strain evidence="15 16">DSM 41452</strain>
    </source>
</reference>
<dbReference type="KEGG" id="sast:CD934_00860"/>
<dbReference type="SUPFAM" id="SSF53271">
    <property type="entry name" value="PRTase-like"/>
    <property type="match status" value="1"/>
</dbReference>
<dbReference type="InterPro" id="IPR029057">
    <property type="entry name" value="PRTase-like"/>
</dbReference>
<dbReference type="InterPro" id="IPR000836">
    <property type="entry name" value="PRTase_dom"/>
</dbReference>
<comment type="function">
    <text evidence="2 11">Catalyzes a salvage reaction resulting in the formation of AMP, that is energically less costly than de novo synthesis.</text>
</comment>
<reference evidence="14 17" key="4">
    <citation type="submission" date="2020-08" db="EMBL/GenBank/DDBJ databases">
        <title>Genomic Encyclopedia of Type Strains, Phase III (KMG-III): the genomes of soil and plant-associated and newly described type strains.</title>
        <authorList>
            <person name="Whitman W."/>
        </authorList>
    </citation>
    <scope>NUCLEOTIDE SEQUENCE [LARGE SCALE GENOMIC DNA]</scope>
    <source>
        <strain evidence="14 17">CECT 3271</strain>
    </source>
</reference>
<keyword evidence="16" id="KW-1185">Reference proteome</keyword>
<evidence type="ECO:0000259" key="12">
    <source>
        <dbReference type="Pfam" id="PF00156"/>
    </source>
</evidence>
<reference evidence="13" key="2">
    <citation type="submission" date="2016-03" db="EMBL/GenBank/DDBJ databases">
        <authorList>
            <person name="Ploux O."/>
        </authorList>
    </citation>
    <scope>NUCLEOTIDE SEQUENCE</scope>
    <source>
        <strain evidence="13">ATCC 13382</strain>
    </source>
</reference>
<evidence type="ECO:0000313" key="15">
    <source>
        <dbReference type="EMBL" id="QDI67385.1"/>
    </source>
</evidence>
<evidence type="ECO:0000313" key="13">
    <source>
        <dbReference type="EMBL" id="AMP46610.1"/>
    </source>
</evidence>
<sequence length="194" mass="20252">MTAPHQPPAADLGQPAAGPGGHLAGHIRDVVDHPRPGVTFKDITPLLADPGAFADTVDILSAMCTRLGATRIAGLEARGFLLAAPVALRCGAGCVPVRKAGKLPGETFSRAYELEYGTATLEIQRDAFRPEDRVVVVDDVLATGGTAEAAIELVHSTGARVTGVVVLMELTFLPGRERLERLVKSDCVQAAIAV</sequence>
<dbReference type="EMBL" id="KU881767">
    <property type="protein sequence ID" value="AMP46610.1"/>
    <property type="molecule type" value="Genomic_DNA"/>
</dbReference>
<dbReference type="UniPathway" id="UPA00588">
    <property type="reaction ID" value="UER00646"/>
</dbReference>
<dbReference type="GO" id="GO:0003999">
    <property type="term" value="F:adenine phosphoribosyltransferase activity"/>
    <property type="evidence" value="ECO:0007669"/>
    <property type="project" value="UniProtKB-UniRule"/>
</dbReference>
<keyword evidence="9 11" id="KW-0808">Transferase</keyword>
<accession>A0A142C6V8</accession>
<organism evidence="13">
    <name type="scientific">Streptomyces calvus</name>
    <dbReference type="NCBI Taxonomy" id="67282"/>
    <lineage>
        <taxon>Bacteria</taxon>
        <taxon>Bacillati</taxon>
        <taxon>Actinomycetota</taxon>
        <taxon>Actinomycetes</taxon>
        <taxon>Kitasatosporales</taxon>
        <taxon>Streptomycetaceae</taxon>
        <taxon>Streptomyces</taxon>
    </lineage>
</organism>
<keyword evidence="7 11" id="KW-0963">Cytoplasm</keyword>
<dbReference type="RefSeq" id="WP_142191290.1">
    <property type="nucleotide sequence ID" value="NZ_BMSU01000006.1"/>
</dbReference>
<evidence type="ECO:0000256" key="5">
    <source>
        <dbReference type="ARBA" id="ARBA00008391"/>
    </source>
</evidence>
<dbReference type="EMBL" id="JACJIE010000005">
    <property type="protein sequence ID" value="MBA8944405.1"/>
    <property type="molecule type" value="Genomic_DNA"/>
</dbReference>
<comment type="catalytic activity">
    <reaction evidence="1 11">
        <text>AMP + diphosphate = 5-phospho-alpha-D-ribose 1-diphosphate + adenine</text>
        <dbReference type="Rhea" id="RHEA:16609"/>
        <dbReference type="ChEBI" id="CHEBI:16708"/>
        <dbReference type="ChEBI" id="CHEBI:33019"/>
        <dbReference type="ChEBI" id="CHEBI:58017"/>
        <dbReference type="ChEBI" id="CHEBI:456215"/>
        <dbReference type="EC" id="2.4.2.7"/>
    </reaction>
</comment>
<dbReference type="NCBIfam" id="TIGR01090">
    <property type="entry name" value="apt"/>
    <property type="match status" value="1"/>
</dbReference>
<name>A0A142C6V8_9ACTN</name>
<evidence type="ECO:0000256" key="9">
    <source>
        <dbReference type="ARBA" id="ARBA00022679"/>
    </source>
</evidence>
<accession>A0A7W3M716</accession>
<dbReference type="EMBL" id="CP022310">
    <property type="protein sequence ID" value="QDI67385.1"/>
    <property type="molecule type" value="Genomic_DNA"/>
</dbReference>